<organism evidence="1">
    <name type="scientific">Melanoplus sanguinipes</name>
    <name type="common">Migratory grasshopper</name>
    <dbReference type="NCBI Taxonomy" id="65742"/>
    <lineage>
        <taxon>Eukaryota</taxon>
        <taxon>Metazoa</taxon>
        <taxon>Ecdysozoa</taxon>
        <taxon>Arthropoda</taxon>
        <taxon>Hexapoda</taxon>
        <taxon>Insecta</taxon>
        <taxon>Pterygota</taxon>
        <taxon>Neoptera</taxon>
        <taxon>Polyneoptera</taxon>
        <taxon>Orthoptera</taxon>
        <taxon>Caelifera</taxon>
        <taxon>Acrididea</taxon>
        <taxon>Acridomorpha</taxon>
        <taxon>Acridoidea</taxon>
        <taxon>Acrididae</taxon>
        <taxon>Melanoplinae</taxon>
        <taxon>Melanoplini</taxon>
        <taxon>Melanoplus</taxon>
    </lineage>
</organism>
<reference evidence="1" key="1">
    <citation type="journal article" date="2015" name="BMC Genomics">
        <title>Combining RNA-seq and proteomic profiling to identify seminal fluid proteins in the migratory grasshopper Melanoplus sanguinipes (F).</title>
        <authorList>
            <person name="Bonilla M.L."/>
            <person name="Todd C."/>
            <person name="Erlandson M."/>
            <person name="Andres J."/>
        </authorList>
    </citation>
    <scope>NUCLEOTIDE SEQUENCE</scope>
</reference>
<evidence type="ECO:0000313" key="1">
    <source>
        <dbReference type="EMBL" id="ALX00057.1"/>
    </source>
</evidence>
<feature type="non-terminal residue" evidence="1">
    <location>
        <position position="72"/>
    </location>
</feature>
<dbReference type="EMBL" id="KU218677">
    <property type="protein sequence ID" value="ALX00057.1"/>
    <property type="molecule type" value="mRNA"/>
</dbReference>
<sequence length="72" mass="7543">MLLLLAGLAAAAPAPVRYDQRQEGDFNVHAHLENIVLVLIPATGGSGGGIALTDFLKKAGANVRTQEHPIQD</sequence>
<reference evidence="1" key="2">
    <citation type="submission" date="2015-12" db="EMBL/GenBank/DDBJ databases">
        <authorList>
            <person name="Shamseldin A."/>
            <person name="Moawad H."/>
            <person name="Abd El-Rahim W.M."/>
            <person name="Sadowsky M.J."/>
        </authorList>
    </citation>
    <scope>NUCLEOTIDE SEQUENCE</scope>
</reference>
<dbReference type="AlphaFoldDB" id="A0A0U4CCI3"/>
<protein>
    <submittedName>
        <fullName evidence="1">Uncharacterized protein</fullName>
    </submittedName>
</protein>
<name>A0A0U4CCI3_MELSA</name>
<accession>A0A0U4CCI3</accession>
<proteinExistence type="evidence at transcript level"/>